<dbReference type="Pfam" id="PF03055">
    <property type="entry name" value="RPE65"/>
    <property type="match status" value="1"/>
</dbReference>
<sequence>MSTATSEKLHPDVMPRVEEGKTTTSVSLAFTSLNTETDIARLPTEGHLPDWLSGSLYRNGPAKFEHGDASYRHWFDGLAMVHRYTFDHGKVSYRNRFLRTTPYEDMLRTGQLSAGFEATQPSTLASRVFNATLDLLGRRDNRTFNTNVNVVQLAGKVMALTEQPVPTLFDGESLRTEGAFHYDDDLFGHLSCGHPQYDIKTGYYYNYLTRFGLTHSYNLYKVHERSTRRTLVATIPVSEPAYMHSFAITENYIVLTEFPLVFNPMTALLSGKAPKDCLRWKPERGTQFRVIHKHTGAQVAHYESEAFFAFHHINAYEQAGDIIVDIAATDEPELMRKSYLKPLRAATRSEEHPLSEYHRYCLPLSTRSGGALSYELLSEHRVEMVTVNAGAHNGRHYRYAYGVSHNTRWHNLVGQLVKADVERRTSRVWFEPNTYPNEPIFVAAPGATREDEGVILSVVLDTARARSFLLVLDAASFRELGRAHLPHHIPLEFHGTFVPAPASRPGH</sequence>
<comment type="caution">
    <text evidence="7">The sequence shown here is derived from an EMBL/GenBank/DDBJ whole genome shotgun (WGS) entry which is preliminary data.</text>
</comment>
<evidence type="ECO:0000256" key="5">
    <source>
        <dbReference type="ARBA" id="ARBA00023004"/>
    </source>
</evidence>
<keyword evidence="5" id="KW-0408">Iron</keyword>
<dbReference type="PANTHER" id="PTHR10543:SF24">
    <property type="entry name" value="CAROTENOID ISOMEROOXYGENASE"/>
    <property type="match status" value="1"/>
</dbReference>
<proteinExistence type="inferred from homology"/>
<feature type="region of interest" description="Disordered" evidence="6">
    <location>
        <begin position="1"/>
        <end position="21"/>
    </location>
</feature>
<protein>
    <submittedName>
        <fullName evidence="7">Carotenoid oxygenase family protein</fullName>
    </submittedName>
</protein>
<gene>
    <name evidence="7" type="ORF">SYV04_24240</name>
</gene>
<keyword evidence="8" id="KW-1185">Reference proteome</keyword>
<dbReference type="Proteomes" id="UP001291309">
    <property type="component" value="Unassembled WGS sequence"/>
</dbReference>
<comment type="similarity">
    <text evidence="2">Belongs to the carotenoid oxygenase family.</text>
</comment>
<evidence type="ECO:0000256" key="6">
    <source>
        <dbReference type="SAM" id="MobiDB-lite"/>
    </source>
</evidence>
<keyword evidence="3" id="KW-0479">Metal-binding</keyword>
<name>A0ABU5HBS1_9BACT</name>
<evidence type="ECO:0000256" key="4">
    <source>
        <dbReference type="ARBA" id="ARBA00023002"/>
    </source>
</evidence>
<reference evidence="7 8" key="1">
    <citation type="submission" date="2023-12" db="EMBL/GenBank/DDBJ databases">
        <title>the genome sequence of Hyalangium sp. s54d21.</title>
        <authorList>
            <person name="Zhang X."/>
        </authorList>
    </citation>
    <scope>NUCLEOTIDE SEQUENCE [LARGE SCALE GENOMIC DNA]</scope>
    <source>
        <strain evidence="8">s54d21</strain>
    </source>
</reference>
<dbReference type="InterPro" id="IPR004294">
    <property type="entry name" value="Carotenoid_Oase"/>
</dbReference>
<feature type="compositionally biased region" description="Basic and acidic residues" evidence="6">
    <location>
        <begin position="7"/>
        <end position="21"/>
    </location>
</feature>
<dbReference type="EMBL" id="JAXIVS010000008">
    <property type="protein sequence ID" value="MDY7229525.1"/>
    <property type="molecule type" value="Genomic_DNA"/>
</dbReference>
<comment type="cofactor">
    <cofactor evidence="1">
        <name>Fe(2+)</name>
        <dbReference type="ChEBI" id="CHEBI:29033"/>
    </cofactor>
</comment>
<evidence type="ECO:0000256" key="3">
    <source>
        <dbReference type="ARBA" id="ARBA00022723"/>
    </source>
</evidence>
<keyword evidence="4" id="KW-0560">Oxidoreductase</keyword>
<evidence type="ECO:0000313" key="8">
    <source>
        <dbReference type="Proteomes" id="UP001291309"/>
    </source>
</evidence>
<evidence type="ECO:0000256" key="1">
    <source>
        <dbReference type="ARBA" id="ARBA00001954"/>
    </source>
</evidence>
<accession>A0ABU5HBS1</accession>
<dbReference type="PANTHER" id="PTHR10543">
    <property type="entry name" value="BETA-CAROTENE DIOXYGENASE"/>
    <property type="match status" value="1"/>
</dbReference>
<evidence type="ECO:0000313" key="7">
    <source>
        <dbReference type="EMBL" id="MDY7229525.1"/>
    </source>
</evidence>
<organism evidence="7 8">
    <name type="scientific">Hyalangium rubrum</name>
    <dbReference type="NCBI Taxonomy" id="3103134"/>
    <lineage>
        <taxon>Bacteria</taxon>
        <taxon>Pseudomonadati</taxon>
        <taxon>Myxococcota</taxon>
        <taxon>Myxococcia</taxon>
        <taxon>Myxococcales</taxon>
        <taxon>Cystobacterineae</taxon>
        <taxon>Archangiaceae</taxon>
        <taxon>Hyalangium</taxon>
    </lineage>
</organism>
<evidence type="ECO:0000256" key="2">
    <source>
        <dbReference type="ARBA" id="ARBA00006787"/>
    </source>
</evidence>
<dbReference type="RefSeq" id="WP_321548246.1">
    <property type="nucleotide sequence ID" value="NZ_JAXIVS010000008.1"/>
</dbReference>